<dbReference type="InterPro" id="IPR018764">
    <property type="entry name" value="RskA_C"/>
</dbReference>
<feature type="domain" description="Anti-sigma K factor RskA C-terminal" evidence="12">
    <location>
        <begin position="166"/>
        <end position="308"/>
    </location>
</feature>
<dbReference type="PANTHER" id="PTHR37461:SF1">
    <property type="entry name" value="ANTI-SIGMA-K FACTOR RSKA"/>
    <property type="match status" value="1"/>
</dbReference>
<keyword evidence="4 11" id="KW-1133">Transmembrane helix</keyword>
<evidence type="ECO:0000256" key="1">
    <source>
        <dbReference type="ARBA" id="ARBA00004162"/>
    </source>
</evidence>
<dbReference type="AlphaFoldDB" id="R7YAW6"/>
<dbReference type="GO" id="GO:0016989">
    <property type="term" value="F:sigma factor antagonist activity"/>
    <property type="evidence" value="ECO:0007669"/>
    <property type="project" value="TreeGrafter"/>
</dbReference>
<evidence type="ECO:0000256" key="11">
    <source>
        <dbReference type="SAM" id="Phobius"/>
    </source>
</evidence>
<gene>
    <name evidence="13" type="ORF">GTC6_09064</name>
</gene>
<dbReference type="InterPro" id="IPR051474">
    <property type="entry name" value="Anti-sigma-K/W_factor"/>
</dbReference>
<dbReference type="OrthoDB" id="153510at2"/>
<evidence type="ECO:0000259" key="12">
    <source>
        <dbReference type="Pfam" id="PF10099"/>
    </source>
</evidence>
<evidence type="ECO:0000256" key="2">
    <source>
        <dbReference type="ARBA" id="ARBA00022475"/>
    </source>
</evidence>
<reference evidence="13 14" key="1">
    <citation type="journal article" date="2013" name="Genome Announc.">
        <title>Draft Genome Sequence of a Benzothiophene-Desulfurizing Bacterium, Gordona terrae Strain C-6.</title>
        <authorList>
            <person name="Wang W."/>
            <person name="Ma T."/>
            <person name="Ren Y."/>
            <person name="Li G."/>
        </authorList>
    </citation>
    <scope>NUCLEOTIDE SEQUENCE [LARGE SCALE GENOMIC DNA]</scope>
    <source>
        <strain evidence="13 14">C-6</strain>
    </source>
</reference>
<evidence type="ECO:0000256" key="5">
    <source>
        <dbReference type="ARBA" id="ARBA00023015"/>
    </source>
</evidence>
<comment type="subcellular location">
    <subcellularLocation>
        <location evidence="1">Cell membrane</location>
        <topology evidence="1">Single-pass membrane protein</topology>
    </subcellularLocation>
</comment>
<dbReference type="GO" id="GO:0006417">
    <property type="term" value="P:regulation of translation"/>
    <property type="evidence" value="ECO:0007669"/>
    <property type="project" value="TreeGrafter"/>
</dbReference>
<proteinExistence type="predicted"/>
<evidence type="ECO:0000256" key="7">
    <source>
        <dbReference type="ARBA" id="ARBA00023163"/>
    </source>
</evidence>
<feature type="region of interest" description="Disordered" evidence="10">
    <location>
        <begin position="97"/>
        <end position="159"/>
    </location>
</feature>
<evidence type="ECO:0000313" key="14">
    <source>
        <dbReference type="Proteomes" id="UP000013569"/>
    </source>
</evidence>
<dbReference type="InterPro" id="IPR041916">
    <property type="entry name" value="Anti_sigma_zinc_sf"/>
</dbReference>
<dbReference type="Proteomes" id="UP000013569">
    <property type="component" value="Unassembled WGS sequence"/>
</dbReference>
<evidence type="ECO:0000256" key="8">
    <source>
        <dbReference type="ARBA" id="ARBA00029829"/>
    </source>
</evidence>
<keyword evidence="7" id="KW-0804">Transcription</keyword>
<dbReference type="Gene3D" id="1.10.10.1320">
    <property type="entry name" value="Anti-sigma factor, zinc-finger domain"/>
    <property type="match status" value="1"/>
</dbReference>
<feature type="transmembrane region" description="Helical" evidence="11">
    <location>
        <begin position="164"/>
        <end position="184"/>
    </location>
</feature>
<evidence type="ECO:0000256" key="10">
    <source>
        <dbReference type="SAM" id="MobiDB-lite"/>
    </source>
</evidence>
<dbReference type="GO" id="GO:0005886">
    <property type="term" value="C:plasma membrane"/>
    <property type="evidence" value="ECO:0007669"/>
    <property type="project" value="UniProtKB-SubCell"/>
</dbReference>
<keyword evidence="5" id="KW-0805">Transcription regulation</keyword>
<accession>R7YAW6</accession>
<name>R7YAW6_9ACTN</name>
<comment type="caution">
    <text evidence="13">The sequence shown here is derived from an EMBL/GenBank/DDBJ whole genome shotgun (WGS) entry which is preliminary data.</text>
</comment>
<dbReference type="RefSeq" id="WP_010842245.1">
    <property type="nucleotide sequence ID" value="NZ_AQPW01000007.1"/>
</dbReference>
<evidence type="ECO:0000313" key="13">
    <source>
        <dbReference type="EMBL" id="EON33158.1"/>
    </source>
</evidence>
<evidence type="ECO:0000256" key="4">
    <source>
        <dbReference type="ARBA" id="ARBA00022989"/>
    </source>
</evidence>
<keyword evidence="6 11" id="KW-0472">Membrane</keyword>
<sequence length="315" mass="32032">MTTPDTTSGDRGSAWLDDHVELFAVGALTPDETTRAEQELAALPPQRRAAYDAQITDIHAAMAGFATTYALDAPPELRDRVLHHVFEGAALNPEAYMPAGIDPGPPNASGAAIDPEPAATPAGTDRSGETDLVPPPPIELRPRESSRGQHRAGGTAPRPARATAILAAAAVTVAVALGAGVLIGRTTAPETSTSTTALSDSQREVLGVLTAADASVTVEPLADDRGTIAVVTSESADQAVALLRDLRTPIPADSTYQLWLVGGADQPVPAGLIPGDDTAPVVVNDVGGSSVLAVTIEPAGGSPQPTTPILAQVAL</sequence>
<dbReference type="PATRIC" id="fig|1316928.3.peg.1814"/>
<dbReference type="PANTHER" id="PTHR37461">
    <property type="entry name" value="ANTI-SIGMA-K FACTOR RSKA"/>
    <property type="match status" value="1"/>
</dbReference>
<keyword evidence="2" id="KW-1003">Cell membrane</keyword>
<dbReference type="EMBL" id="AQPW01000007">
    <property type="protein sequence ID" value="EON33158.1"/>
    <property type="molecule type" value="Genomic_DNA"/>
</dbReference>
<protein>
    <recommendedName>
        <fullName evidence="9">Regulator of SigK</fullName>
    </recommendedName>
    <alternativeName>
        <fullName evidence="8">Sigma-K anti-sigma factor RskA</fullName>
    </alternativeName>
</protein>
<evidence type="ECO:0000256" key="3">
    <source>
        <dbReference type="ARBA" id="ARBA00022692"/>
    </source>
</evidence>
<evidence type="ECO:0000256" key="9">
    <source>
        <dbReference type="ARBA" id="ARBA00030803"/>
    </source>
</evidence>
<keyword evidence="3 11" id="KW-0812">Transmembrane</keyword>
<organism evidence="13 14">
    <name type="scientific">Gordonia terrae C-6</name>
    <dbReference type="NCBI Taxonomy" id="1316928"/>
    <lineage>
        <taxon>Bacteria</taxon>
        <taxon>Bacillati</taxon>
        <taxon>Actinomycetota</taxon>
        <taxon>Actinomycetes</taxon>
        <taxon>Mycobacteriales</taxon>
        <taxon>Gordoniaceae</taxon>
        <taxon>Gordonia</taxon>
    </lineage>
</organism>
<dbReference type="Pfam" id="PF10099">
    <property type="entry name" value="RskA_C"/>
    <property type="match status" value="1"/>
</dbReference>
<evidence type="ECO:0000256" key="6">
    <source>
        <dbReference type="ARBA" id="ARBA00023136"/>
    </source>
</evidence>